<dbReference type="InterPro" id="IPR000073">
    <property type="entry name" value="AB_hydrolase_1"/>
</dbReference>
<reference evidence="3 4" key="1">
    <citation type="submission" date="2015-12" db="EMBL/GenBank/DDBJ databases">
        <authorList>
            <person name="Shamseldin A."/>
            <person name="Moawad H."/>
            <person name="Abd El-Rahim W.M."/>
            <person name="Sadowsky M.J."/>
        </authorList>
    </citation>
    <scope>NUCLEOTIDE SEQUENCE [LARGE SCALE GENOMIC DNA]</scope>
    <source>
        <strain evidence="3 4">SM2</strain>
    </source>
</reference>
<dbReference type="Proteomes" id="UP000074119">
    <property type="component" value="Chromosome"/>
</dbReference>
<evidence type="ECO:0000313" key="4">
    <source>
        <dbReference type="Proteomes" id="UP000074119"/>
    </source>
</evidence>
<evidence type="ECO:0000256" key="1">
    <source>
        <dbReference type="ARBA" id="ARBA00022801"/>
    </source>
</evidence>
<keyword evidence="1" id="KW-0378">Hydrolase</keyword>
<protein>
    <recommendedName>
        <fullName evidence="2">AB hydrolase-1 domain-containing protein</fullName>
    </recommendedName>
</protein>
<dbReference type="SUPFAM" id="SSF53474">
    <property type="entry name" value="alpha/beta-Hydrolases"/>
    <property type="match status" value="1"/>
</dbReference>
<dbReference type="PRINTS" id="PR00111">
    <property type="entry name" value="ABHYDROLASE"/>
</dbReference>
<evidence type="ECO:0000259" key="2">
    <source>
        <dbReference type="Pfam" id="PF00561"/>
    </source>
</evidence>
<evidence type="ECO:0000313" key="3">
    <source>
        <dbReference type="EMBL" id="AMO68782.1"/>
    </source>
</evidence>
<accession>A0A127M6C1</accession>
<dbReference type="EMBL" id="CP014544">
    <property type="protein sequence ID" value="AMO68782.1"/>
    <property type="molecule type" value="Genomic_DNA"/>
</dbReference>
<dbReference type="Gene3D" id="3.40.50.1820">
    <property type="entry name" value="alpha/beta hydrolase"/>
    <property type="match status" value="1"/>
</dbReference>
<organism evidence="3 4">
    <name type="scientific">Zhongshania aliphaticivorans</name>
    <dbReference type="NCBI Taxonomy" id="1470434"/>
    <lineage>
        <taxon>Bacteria</taxon>
        <taxon>Pseudomonadati</taxon>
        <taxon>Pseudomonadota</taxon>
        <taxon>Gammaproteobacteria</taxon>
        <taxon>Cellvibrionales</taxon>
        <taxon>Spongiibacteraceae</taxon>
        <taxon>Zhongshania</taxon>
    </lineage>
</organism>
<dbReference type="PANTHER" id="PTHR46118">
    <property type="entry name" value="PROTEIN ABHD11"/>
    <property type="match status" value="1"/>
</dbReference>
<dbReference type="AlphaFoldDB" id="A0A127M6C1"/>
<gene>
    <name evidence="3" type="ORF">AZF00_10945</name>
</gene>
<sequence length="263" mass="28941">MPRVLSLHTEVSGDGAFPVILLHGLFGSASNLMAVARSLAADYKVIRMDLRNHGKSPHSDIMDIPTMAEDVLATMDTLGVQQAHILGHSLGGKVAMQVAVTAPDRVSRLVVADIAPVRYGRGHDEIITALLGMDLRALRSREQADNLLQKAVPELAIRQFLLKNIVRDGKDAWAWRMNLPVIADCYDNLRDAPSAEPFTGPTLFIRGELSKYIRDENRVPMQRQFSQMALLTIAGAGHWLHAEYPQIFNAMVADFLAADNAQV</sequence>
<dbReference type="InterPro" id="IPR000639">
    <property type="entry name" value="Epox_hydrolase-like"/>
</dbReference>
<dbReference type="GO" id="GO:0016787">
    <property type="term" value="F:hydrolase activity"/>
    <property type="evidence" value="ECO:0007669"/>
    <property type="project" value="UniProtKB-KW"/>
</dbReference>
<dbReference type="PRINTS" id="PR00412">
    <property type="entry name" value="EPOXHYDRLASE"/>
</dbReference>
<feature type="domain" description="AB hydrolase-1" evidence="2">
    <location>
        <begin position="18"/>
        <end position="243"/>
    </location>
</feature>
<name>A0A127M6C1_9GAMM</name>
<dbReference type="PANTHER" id="PTHR46118:SF4">
    <property type="entry name" value="PROTEIN ABHD11"/>
    <property type="match status" value="1"/>
</dbReference>
<dbReference type="STRING" id="1470434.AZF00_10945"/>
<proteinExistence type="predicted"/>
<dbReference type="Pfam" id="PF00561">
    <property type="entry name" value="Abhydrolase_1"/>
    <property type="match status" value="1"/>
</dbReference>
<dbReference type="RefSeq" id="WP_062383782.1">
    <property type="nucleotide sequence ID" value="NZ_CP014544.1"/>
</dbReference>
<dbReference type="KEGG" id="zal:AZF00_10945"/>
<dbReference type="InterPro" id="IPR029058">
    <property type="entry name" value="AB_hydrolase_fold"/>
</dbReference>